<proteinExistence type="predicted"/>
<dbReference type="PANTHER" id="PTHR28062">
    <property type="entry name" value="K+-H+ EXCHANGE-LIKE PROTEIN"/>
    <property type="match status" value="1"/>
</dbReference>
<dbReference type="GO" id="GO:0005743">
    <property type="term" value="C:mitochondrial inner membrane"/>
    <property type="evidence" value="ECO:0007669"/>
    <property type="project" value="TreeGrafter"/>
</dbReference>
<evidence type="ECO:0000256" key="1">
    <source>
        <dbReference type="SAM" id="MobiDB-lite"/>
    </source>
</evidence>
<protein>
    <submittedName>
        <fullName evidence="2">Mitochondrial K+-H+ exchange-related-domain-containing protein</fullName>
    </submittedName>
</protein>
<dbReference type="EMBL" id="JAGPNK010000001">
    <property type="protein sequence ID" value="KAH7328296.1"/>
    <property type="molecule type" value="Genomic_DNA"/>
</dbReference>
<feature type="compositionally biased region" description="Basic and acidic residues" evidence="1">
    <location>
        <begin position="249"/>
        <end position="274"/>
    </location>
</feature>
<dbReference type="Pfam" id="PF10173">
    <property type="entry name" value="Mit_KHE1"/>
    <property type="match status" value="1"/>
</dbReference>
<dbReference type="Proteomes" id="UP000813444">
    <property type="component" value="Unassembled WGS sequence"/>
</dbReference>
<keyword evidence="3" id="KW-1185">Reference proteome</keyword>
<dbReference type="OrthoDB" id="5562676at2759"/>
<organism evidence="2 3">
    <name type="scientific">Stachybotrys elegans</name>
    <dbReference type="NCBI Taxonomy" id="80388"/>
    <lineage>
        <taxon>Eukaryota</taxon>
        <taxon>Fungi</taxon>
        <taxon>Dikarya</taxon>
        <taxon>Ascomycota</taxon>
        <taxon>Pezizomycotina</taxon>
        <taxon>Sordariomycetes</taxon>
        <taxon>Hypocreomycetidae</taxon>
        <taxon>Hypocreales</taxon>
        <taxon>Stachybotryaceae</taxon>
        <taxon>Stachybotrys</taxon>
    </lineage>
</organism>
<gene>
    <name evidence="2" type="ORF">B0I35DRAFT_14297</name>
</gene>
<feature type="region of interest" description="Disordered" evidence="1">
    <location>
        <begin position="248"/>
        <end position="274"/>
    </location>
</feature>
<comment type="caution">
    <text evidence="2">The sequence shown here is derived from an EMBL/GenBank/DDBJ whole genome shotgun (WGS) entry which is preliminary data.</text>
</comment>
<reference evidence="2" key="1">
    <citation type="journal article" date="2021" name="Nat. Commun.">
        <title>Genetic determinants of endophytism in the Arabidopsis root mycobiome.</title>
        <authorList>
            <person name="Mesny F."/>
            <person name="Miyauchi S."/>
            <person name="Thiergart T."/>
            <person name="Pickel B."/>
            <person name="Atanasova L."/>
            <person name="Karlsson M."/>
            <person name="Huettel B."/>
            <person name="Barry K.W."/>
            <person name="Haridas S."/>
            <person name="Chen C."/>
            <person name="Bauer D."/>
            <person name="Andreopoulos W."/>
            <person name="Pangilinan J."/>
            <person name="LaButti K."/>
            <person name="Riley R."/>
            <person name="Lipzen A."/>
            <person name="Clum A."/>
            <person name="Drula E."/>
            <person name="Henrissat B."/>
            <person name="Kohler A."/>
            <person name="Grigoriev I.V."/>
            <person name="Martin F.M."/>
            <person name="Hacquard S."/>
        </authorList>
    </citation>
    <scope>NUCLEOTIDE SEQUENCE</scope>
    <source>
        <strain evidence="2">MPI-CAGE-CH-0235</strain>
    </source>
</reference>
<evidence type="ECO:0000313" key="2">
    <source>
        <dbReference type="EMBL" id="KAH7328296.1"/>
    </source>
</evidence>
<evidence type="ECO:0000313" key="3">
    <source>
        <dbReference type="Proteomes" id="UP000813444"/>
    </source>
</evidence>
<dbReference type="GO" id="GO:0006813">
    <property type="term" value="P:potassium ion transport"/>
    <property type="evidence" value="ECO:0007669"/>
    <property type="project" value="TreeGrafter"/>
</dbReference>
<accession>A0A8K0T1B6</accession>
<dbReference type="PANTHER" id="PTHR28062:SF1">
    <property type="entry name" value="TRANSMEMBRANE PROTEIN"/>
    <property type="match status" value="1"/>
</dbReference>
<dbReference type="GO" id="GO:1902600">
    <property type="term" value="P:proton transmembrane transport"/>
    <property type="evidence" value="ECO:0007669"/>
    <property type="project" value="TreeGrafter"/>
</dbReference>
<dbReference type="AlphaFoldDB" id="A0A8K0T1B6"/>
<dbReference type="InterPro" id="IPR018786">
    <property type="entry name" value="Mit_KHE1"/>
</dbReference>
<sequence>MRLYLLPISTRRTLLYAHRVGANAARNESYVDRAAGWAARKWEEWETRDKGWQKHVVSYGNAALRRIPYEEWGLKSVPPLSKRRIAEVLGSGAGTKAKAKVELVYPPSVIGAHRAEAVLRTLGTERHSFHRQRMIWCIIGMPISAPFALVPVVPNIPFFYLVYRAWSHWRAISGGKHIRWLLDNNLVLQSPSKSLDAAYTNKSSVAELETDGPERMLITEKHIPGLARQLDIPALHIELERAVWQVEQSLKKDKPPRSGGDKAKTDGGKEGKQD</sequence>
<name>A0A8K0T1B6_9HYPO</name>